<keyword evidence="2" id="KW-1185">Reference proteome</keyword>
<gene>
    <name evidence="1" type="ORF">JHL16_09845</name>
</gene>
<comment type="caution">
    <text evidence="1">The sequence shown here is derived from an EMBL/GenBank/DDBJ whole genome shotgun (WGS) entry which is preliminary data.</text>
</comment>
<protein>
    <submittedName>
        <fullName evidence="1">Methylated-DNA--[protein]-cysteine S-methyltransferase</fullName>
    </submittedName>
</protein>
<sequence length="184" mass="20212">MSTIILTDHIETPIGPMLLMVRDDRIIGLEFDDQPERYLKDLRHRFGEFTFAETSNPCGFSDQLRAYYAGDIRAIDALPTIGGGTPFQERVWTELRRIPAGTTISYGELAVRLGDKKATRAVGLANGRNPISVVVPCHRVIGADGSLTGYGGGVPRKKWLLAHEGVVPAKERTNRQADLFSGGF</sequence>
<reference evidence="1" key="1">
    <citation type="submission" date="2021-01" db="EMBL/GenBank/DDBJ databases">
        <authorList>
            <person name="Sun Q."/>
        </authorList>
    </citation>
    <scope>NUCLEOTIDE SEQUENCE</scope>
    <source>
        <strain evidence="1">YIM B02566</strain>
    </source>
</reference>
<dbReference type="Proteomes" id="UP000616151">
    <property type="component" value="Unassembled WGS sequence"/>
</dbReference>
<dbReference type="EMBL" id="JAENHL010000006">
    <property type="protein sequence ID" value="MBK1866655.1"/>
    <property type="molecule type" value="Genomic_DNA"/>
</dbReference>
<evidence type="ECO:0000313" key="2">
    <source>
        <dbReference type="Proteomes" id="UP000616151"/>
    </source>
</evidence>
<organism evidence="1 2">
    <name type="scientific">Taklimakanibacter albus</name>
    <dbReference type="NCBI Taxonomy" id="2800327"/>
    <lineage>
        <taxon>Bacteria</taxon>
        <taxon>Pseudomonadati</taxon>
        <taxon>Pseudomonadota</taxon>
        <taxon>Alphaproteobacteria</taxon>
        <taxon>Hyphomicrobiales</taxon>
        <taxon>Aestuariivirgaceae</taxon>
        <taxon>Taklimakanibacter</taxon>
    </lineage>
</organism>
<accession>A0ACC5R226</accession>
<evidence type="ECO:0000313" key="1">
    <source>
        <dbReference type="EMBL" id="MBK1866655.1"/>
    </source>
</evidence>
<name>A0ACC5R226_9HYPH</name>
<proteinExistence type="predicted"/>